<dbReference type="PROSITE" id="PS50002">
    <property type="entry name" value="SH3"/>
    <property type="match status" value="2"/>
</dbReference>
<dbReference type="AlphaFoldDB" id="A0AAD8CQ17"/>
<dbReference type="GO" id="GO:0016176">
    <property type="term" value="F:superoxide-generating NADPH oxidase activator activity"/>
    <property type="evidence" value="ECO:0007669"/>
    <property type="project" value="TreeGrafter"/>
</dbReference>
<dbReference type="SMART" id="SM00326">
    <property type="entry name" value="SH3"/>
    <property type="match status" value="2"/>
</dbReference>
<organism evidence="10 11">
    <name type="scientific">Acipenser oxyrinchus oxyrinchus</name>
    <dbReference type="NCBI Taxonomy" id="40147"/>
    <lineage>
        <taxon>Eukaryota</taxon>
        <taxon>Metazoa</taxon>
        <taxon>Chordata</taxon>
        <taxon>Craniata</taxon>
        <taxon>Vertebrata</taxon>
        <taxon>Euteleostomi</taxon>
        <taxon>Actinopterygii</taxon>
        <taxon>Chondrostei</taxon>
        <taxon>Acipenseriformes</taxon>
        <taxon>Acipenseridae</taxon>
        <taxon>Acipenser</taxon>
    </lineage>
</organism>
<dbReference type="Pfam" id="PF07653">
    <property type="entry name" value="SH3_2"/>
    <property type="match status" value="1"/>
</dbReference>
<evidence type="ECO:0000256" key="6">
    <source>
        <dbReference type="ARBA" id="ARBA00022803"/>
    </source>
</evidence>
<accession>A0AAD8CQ17</accession>
<dbReference type="FunFam" id="2.30.30.40:FF:000212">
    <property type="entry name" value="NADPH oxidase activator 1"/>
    <property type="match status" value="1"/>
</dbReference>
<dbReference type="SUPFAM" id="SSF50044">
    <property type="entry name" value="SH3-domain"/>
    <property type="match status" value="2"/>
</dbReference>
<dbReference type="PANTHER" id="PTHR15175">
    <property type="entry name" value="NEUTROPHIL CYTOSOLIC FACTOR 2, NEUTROPHIL NADPH OXIDASE FACTOR 2"/>
    <property type="match status" value="1"/>
</dbReference>
<dbReference type="SUPFAM" id="SSF54277">
    <property type="entry name" value="CAD &amp; PB1 domains"/>
    <property type="match status" value="1"/>
</dbReference>
<feature type="domain" description="SH3" evidence="9">
    <location>
        <begin position="476"/>
        <end position="535"/>
    </location>
</feature>
<dbReference type="Gene3D" id="3.10.20.90">
    <property type="entry name" value="Phosphatidylinositol 3-kinase Catalytic Subunit, Chain A, domain 1"/>
    <property type="match status" value="1"/>
</dbReference>
<dbReference type="PANTHER" id="PTHR15175:SF4">
    <property type="entry name" value="NADPH OXIDASE ACTIVATOR 1"/>
    <property type="match status" value="1"/>
</dbReference>
<dbReference type="InterPro" id="IPR011990">
    <property type="entry name" value="TPR-like_helical_dom_sf"/>
</dbReference>
<dbReference type="Gene3D" id="2.30.30.40">
    <property type="entry name" value="SH3 Domains"/>
    <property type="match status" value="2"/>
</dbReference>
<evidence type="ECO:0000256" key="2">
    <source>
        <dbReference type="ARBA" id="ARBA00008051"/>
    </source>
</evidence>
<evidence type="ECO:0000259" key="9">
    <source>
        <dbReference type="PROSITE" id="PS50002"/>
    </source>
</evidence>
<reference evidence="10" key="1">
    <citation type="submission" date="2022-02" db="EMBL/GenBank/DDBJ databases">
        <title>Atlantic sturgeon de novo genome assembly.</title>
        <authorList>
            <person name="Stock M."/>
            <person name="Klopp C."/>
            <person name="Guiguen Y."/>
            <person name="Cabau C."/>
            <person name="Parinello H."/>
            <person name="Santidrian Yebra-Pimentel E."/>
            <person name="Kuhl H."/>
            <person name="Dirks R.P."/>
            <person name="Guessner J."/>
            <person name="Wuertz S."/>
            <person name="Du K."/>
            <person name="Schartl M."/>
        </authorList>
    </citation>
    <scope>NUCLEOTIDE SEQUENCE</scope>
    <source>
        <strain evidence="10">STURGEONOMICS-FGT-2020</strain>
        <tissue evidence="10">Whole blood</tissue>
    </source>
</reference>
<comment type="caution">
    <text evidence="10">The sequence shown here is derived from an EMBL/GenBank/DDBJ whole genome shotgun (WGS) entry which is preliminary data.</text>
</comment>
<sequence>MPYTDLIREWHAAVQAVDEKDWVSALRLLENISEPTSKIFFAAASVHLVLGQLEQAIKALDRTIAKDERLAVGFFQRGAVHLLAGWLEEALSDCSLALKHFRGNSVIDYRQLGLRYKLHSWQVLYNAAAVHTRLGQWDKALDSLEKAAGLPGEGQGVSVEQAVVRVKCRMLLEPLMVPKGEVFRPRKQDVEQLIQRDFLGKPKVISSIIPDDDFAGFEPLRPQRPGFYEPKVDRLEASRYCRVCSSLTPQDSSELEVQEGEVVFVLDSGKDGWAVVIHDGKKCLFPTSRLEPVDVTKTKKEKVSSFPNGIPLPPDLKPPTRPQSRVNLELPKLGSRRSSLADSSVQTPLSSERRPSLPGTTHQSHPVSPFKSELPAGGGAAEDSAQDSVIVKVHYTYTVAMRVSPEISYCQLQGRIREKLQQQQPPGHLQLRCRDSGSQALKPIMGDAELRALWERAEGGRTTVWCQYEDPLASRPILYQVVALYDYVSQGPEDLEFSKGDTIDILSEVNDEWLEGHTAGNIGIFPRCFIYQDTDVPDSISKSMPT</sequence>
<feature type="region of interest" description="Disordered" evidence="8">
    <location>
        <begin position="296"/>
        <end position="383"/>
    </location>
</feature>
<evidence type="ECO:0000313" key="11">
    <source>
        <dbReference type="Proteomes" id="UP001230051"/>
    </source>
</evidence>
<evidence type="ECO:0000256" key="4">
    <source>
        <dbReference type="ARBA" id="ARBA00022490"/>
    </source>
</evidence>
<keyword evidence="4" id="KW-0963">Cytoplasm</keyword>
<evidence type="ECO:0000256" key="1">
    <source>
        <dbReference type="ARBA" id="ARBA00004496"/>
    </source>
</evidence>
<dbReference type="EMBL" id="JAGXEW010000030">
    <property type="protein sequence ID" value="KAK1155579.1"/>
    <property type="molecule type" value="Genomic_DNA"/>
</dbReference>
<dbReference type="InterPro" id="IPR051864">
    <property type="entry name" value="NCF2_NOXA1"/>
</dbReference>
<protein>
    <submittedName>
        <fullName evidence="10">Neutrophil cytosol factor 2-like</fullName>
    </submittedName>
</protein>
<feature type="domain" description="SH3" evidence="9">
    <location>
        <begin position="236"/>
        <end position="295"/>
    </location>
</feature>
<dbReference type="GO" id="GO:0042554">
    <property type="term" value="P:superoxide anion generation"/>
    <property type="evidence" value="ECO:0007669"/>
    <property type="project" value="TreeGrafter"/>
</dbReference>
<keyword evidence="6" id="KW-0802">TPR repeat</keyword>
<name>A0AAD8CQ17_ACIOX</name>
<feature type="compositionally biased region" description="Pro residues" evidence="8">
    <location>
        <begin position="310"/>
        <end position="321"/>
    </location>
</feature>
<evidence type="ECO:0000256" key="3">
    <source>
        <dbReference type="ARBA" id="ARBA00022443"/>
    </source>
</evidence>
<dbReference type="GO" id="GO:0005737">
    <property type="term" value="C:cytoplasm"/>
    <property type="evidence" value="ECO:0007669"/>
    <property type="project" value="UniProtKB-SubCell"/>
</dbReference>
<keyword evidence="3 7" id="KW-0728">SH3 domain</keyword>
<keyword evidence="5" id="KW-0677">Repeat</keyword>
<dbReference type="FunFam" id="1.25.40.10:FF:000017">
    <property type="entry name" value="NADPH oxidase regulator NoxR"/>
    <property type="match status" value="1"/>
</dbReference>
<dbReference type="InterPro" id="IPR001452">
    <property type="entry name" value="SH3_domain"/>
</dbReference>
<dbReference type="SUPFAM" id="SSF48452">
    <property type="entry name" value="TPR-like"/>
    <property type="match status" value="1"/>
</dbReference>
<dbReference type="InterPro" id="IPR036028">
    <property type="entry name" value="SH3-like_dom_sf"/>
</dbReference>
<evidence type="ECO:0000256" key="8">
    <source>
        <dbReference type="SAM" id="MobiDB-lite"/>
    </source>
</evidence>
<gene>
    <name evidence="10" type="primary">NCF2</name>
    <name evidence="10" type="ORF">AOXY_G26946</name>
</gene>
<dbReference type="Gene3D" id="1.25.40.10">
    <property type="entry name" value="Tetratricopeptide repeat domain"/>
    <property type="match status" value="1"/>
</dbReference>
<keyword evidence="11" id="KW-1185">Reference proteome</keyword>
<proteinExistence type="inferred from homology"/>
<dbReference type="SMART" id="SM00028">
    <property type="entry name" value="TPR"/>
    <property type="match status" value="3"/>
</dbReference>
<dbReference type="Pfam" id="PF00018">
    <property type="entry name" value="SH3_1"/>
    <property type="match status" value="1"/>
</dbReference>
<dbReference type="Proteomes" id="UP001230051">
    <property type="component" value="Unassembled WGS sequence"/>
</dbReference>
<comment type="similarity">
    <text evidence="2">Belongs to the NCF2/NOXA1 family.</text>
</comment>
<comment type="subcellular location">
    <subcellularLocation>
        <location evidence="1">Cytoplasm</location>
    </subcellularLocation>
</comment>
<dbReference type="InterPro" id="IPR019734">
    <property type="entry name" value="TPR_rpt"/>
</dbReference>
<evidence type="ECO:0000313" key="10">
    <source>
        <dbReference type="EMBL" id="KAK1155579.1"/>
    </source>
</evidence>
<evidence type="ECO:0000256" key="5">
    <source>
        <dbReference type="ARBA" id="ARBA00022737"/>
    </source>
</evidence>
<evidence type="ECO:0000256" key="7">
    <source>
        <dbReference type="PROSITE-ProRule" id="PRU00192"/>
    </source>
</evidence>
<feature type="compositionally biased region" description="Polar residues" evidence="8">
    <location>
        <begin position="336"/>
        <end position="350"/>
    </location>
</feature>